<evidence type="ECO:0000313" key="3">
    <source>
        <dbReference type="Proteomes" id="UP000076244"/>
    </source>
</evidence>
<dbReference type="Proteomes" id="UP000076405">
    <property type="component" value="Chromosome"/>
</dbReference>
<dbReference type="Proteomes" id="UP000076244">
    <property type="component" value="Chromosome"/>
</dbReference>
<dbReference type="RefSeq" id="WP_046871845.1">
    <property type="nucleotide sequence ID" value="NZ_BAAAXI010000134.1"/>
</dbReference>
<evidence type="ECO:0000313" key="2">
    <source>
        <dbReference type="EMBL" id="AMV67787.1"/>
    </source>
</evidence>
<dbReference type="KEGG" id="pdm:ADU72_1866"/>
<dbReference type="EMBL" id="CP012288">
    <property type="protein sequence ID" value="AMV67787.1"/>
    <property type="molecule type" value="Genomic_DNA"/>
</dbReference>
<dbReference type="EMBL" id="CP012275">
    <property type="protein sequence ID" value="AMV62353.1"/>
    <property type="molecule type" value="Genomic_DNA"/>
</dbReference>
<protein>
    <submittedName>
        <fullName evidence="1">Uncharacterized protein</fullName>
    </submittedName>
</protein>
<dbReference type="AlphaFoldDB" id="A0A0R2H4W7"/>
<organism evidence="1 4">
    <name type="scientific">Pediococcus damnosus</name>
    <dbReference type="NCBI Taxonomy" id="51663"/>
    <lineage>
        <taxon>Bacteria</taxon>
        <taxon>Bacillati</taxon>
        <taxon>Bacillota</taxon>
        <taxon>Bacilli</taxon>
        <taxon>Lactobacillales</taxon>
        <taxon>Lactobacillaceae</taxon>
        <taxon>Pediococcus</taxon>
    </lineage>
</organism>
<reference evidence="3 4" key="1">
    <citation type="journal article" date="2016" name="PLoS ONE">
        <title>The Identification of Novel Diagnostic Marker Genes for the Detection of Beer Spoiling Pediococcus damnosus Strains Using the BlAst Diagnostic Gene findEr.</title>
        <authorList>
            <person name="Behr J."/>
            <person name="Geissler A.J."/>
            <person name="Schmid J."/>
            <person name="Zehe A."/>
            <person name="Vogel R.F."/>
        </authorList>
    </citation>
    <scope>NUCLEOTIDE SEQUENCE [LARGE SCALE GENOMIC DNA]</scope>
    <source>
        <strain evidence="1 4">TMW 2.1533</strain>
        <strain evidence="2 3">TMW 2.1535</strain>
    </source>
</reference>
<proteinExistence type="predicted"/>
<gene>
    <name evidence="1" type="ORF">ADU70_0857</name>
    <name evidence="2" type="ORF">ADU72_1866</name>
</gene>
<accession>A0A0R2H4W7</accession>
<sequence>MARDFSNLLEQLRQGSIKELTVEADEFPAFQPIYMKYEQRKRIIGKAQKNGKVVYHFESDENGKS</sequence>
<evidence type="ECO:0000313" key="4">
    <source>
        <dbReference type="Proteomes" id="UP000076405"/>
    </source>
</evidence>
<evidence type="ECO:0000313" key="1">
    <source>
        <dbReference type="EMBL" id="AMV62353.1"/>
    </source>
</evidence>
<dbReference type="OrthoDB" id="2146345at2"/>
<keyword evidence="3" id="KW-1185">Reference proteome</keyword>
<name>A0A0R2H4W7_9LACO</name>